<protein>
    <recommendedName>
        <fullName evidence="11">alpha-1,2-Mannosidase</fullName>
        <ecNumber evidence="11">3.2.1.-</ecNumber>
    </recommendedName>
</protein>
<dbReference type="EMBL" id="HG001459">
    <property type="protein sequence ID" value="CDF32088.1"/>
    <property type="molecule type" value="Genomic_DNA"/>
</dbReference>
<dbReference type="GO" id="GO:0005509">
    <property type="term" value="F:calcium ion binding"/>
    <property type="evidence" value="ECO:0007669"/>
    <property type="project" value="InterPro"/>
</dbReference>
<evidence type="ECO:0000256" key="11">
    <source>
        <dbReference type="RuleBase" id="RU361193"/>
    </source>
</evidence>
<gene>
    <name evidence="13" type="ORF">CHC_T00008364001</name>
</gene>
<comment type="similarity">
    <text evidence="3 11">Belongs to the glycosyl hydrolase 47 family.</text>
</comment>
<evidence type="ECO:0000256" key="1">
    <source>
        <dbReference type="ARBA" id="ARBA00001913"/>
    </source>
</evidence>
<dbReference type="PANTHER" id="PTHR11742">
    <property type="entry name" value="MANNOSYL-OLIGOSACCHARIDE ALPHA-1,2-MANNOSIDASE-RELATED"/>
    <property type="match status" value="1"/>
</dbReference>
<dbReference type="Gramene" id="CDF32088">
    <property type="protein sequence ID" value="CDF32088"/>
    <property type="gene ID" value="CHC_T00008364001"/>
</dbReference>
<dbReference type="GO" id="GO:0004571">
    <property type="term" value="F:mannosyl-oligosaccharide 1,2-alpha-mannosidase activity"/>
    <property type="evidence" value="ECO:0007669"/>
    <property type="project" value="UniProtKB-EC"/>
</dbReference>
<dbReference type="GO" id="GO:0005975">
    <property type="term" value="P:carbohydrate metabolic process"/>
    <property type="evidence" value="ECO:0007669"/>
    <property type="project" value="InterPro"/>
</dbReference>
<evidence type="ECO:0000256" key="8">
    <source>
        <dbReference type="ARBA" id="ARBA00047669"/>
    </source>
</evidence>
<keyword evidence="4" id="KW-0479">Metal-binding</keyword>
<dbReference type="GO" id="GO:0005783">
    <property type="term" value="C:endoplasmic reticulum"/>
    <property type="evidence" value="ECO:0007669"/>
    <property type="project" value="TreeGrafter"/>
</dbReference>
<dbReference type="OrthoDB" id="8118055at2759"/>
<keyword evidence="6" id="KW-0106">Calcium</keyword>
<dbReference type="OMA" id="FEWADWE"/>
<dbReference type="GeneID" id="17319468"/>
<keyword evidence="14" id="KW-1185">Reference proteome</keyword>
<accession>R7Q2I5</accession>
<evidence type="ECO:0000256" key="5">
    <source>
        <dbReference type="ARBA" id="ARBA00022801"/>
    </source>
</evidence>
<dbReference type="InterPro" id="IPR012341">
    <property type="entry name" value="6hp_glycosidase-like_sf"/>
</dbReference>
<keyword evidence="7 10" id="KW-1015">Disulfide bond</keyword>
<proteinExistence type="inferred from homology"/>
<dbReference type="STRING" id="2769.R7Q2I5"/>
<comment type="cofactor">
    <cofactor evidence="1">
        <name>Ca(2+)</name>
        <dbReference type="ChEBI" id="CHEBI:29108"/>
    </cofactor>
</comment>
<comment type="catalytic activity">
    <reaction evidence="8">
        <text>N(4)-(alpha-D-Man-(1-&gt;2)-alpha-D-Man-(1-&gt;2)-alpha-D-Man-(1-&gt;3)-[alpha-D-Man-(1-&gt;3)-[alpha-D-Man-(1-&gt;2)-alpha-D-Man-(1-&gt;6)]-alpha-D-Man-(1-&gt;6)]-beta-D-Man-(1-&gt;4)-beta-D-GlcNAc-(1-&gt;4)-beta-D-GlcNAc)-L-asparaginyl-[protein] (N-glucan mannose isomer 8A1,2,3B1,3) + 3 H2O = N(4)-(alpha-D-Man-(1-&gt;3)-[alpha-D-Man-(1-&gt;3)-[alpha-D-Man-(1-&gt;6)]-alpha-D-Man-(1-&gt;6)]-beta-D-Man-(1-&gt;4)-beta-D-GlcNAc-(1-&gt;4)-beta-D-GlcNAc)-L-asparaginyl-[protein] (N-glucan mannose isomer 5A1,2) + 3 beta-D-mannose</text>
        <dbReference type="Rhea" id="RHEA:56028"/>
        <dbReference type="Rhea" id="RHEA-COMP:14358"/>
        <dbReference type="Rhea" id="RHEA-COMP:14367"/>
        <dbReference type="ChEBI" id="CHEBI:15377"/>
        <dbReference type="ChEBI" id="CHEBI:28563"/>
        <dbReference type="ChEBI" id="CHEBI:59087"/>
        <dbReference type="ChEBI" id="CHEBI:60628"/>
        <dbReference type="EC" id="3.2.1.113"/>
    </reaction>
</comment>
<evidence type="ECO:0000256" key="3">
    <source>
        <dbReference type="ARBA" id="ARBA00007658"/>
    </source>
</evidence>
<comment type="pathway">
    <text evidence="2">Protein modification; protein glycosylation.</text>
</comment>
<comment type="catalytic activity">
    <reaction evidence="9">
        <text>N(4)-(alpha-D-Man-(1-&gt;2)-alpha-D-Man-(1-&gt;2)-alpha-D-Man-(1-&gt;3)-[alpha-D-Man-(1-&gt;2)-alpha-D-Man-(1-&gt;3)-[alpha-D-Man-(1-&gt;2)-alpha-D-Man-(1-&gt;6)]-alpha-D-Man-(1-&gt;6)]-beta-D-Man-(1-&gt;4)-beta-D-GlcNAc-(1-&gt;4)-beta-D-GlcNAc)-L-asparaginyl-[protein] (N-glucan mannose isomer 9A1,2,3B1,2,3) + 4 H2O = N(4)-(alpha-D-Man-(1-&gt;3)-[alpha-D-Man-(1-&gt;3)-[alpha-D-Man-(1-&gt;6)]-alpha-D-Man-(1-&gt;6)]-beta-D-Man-(1-&gt;4)-beta-D-GlcNAc-(1-&gt;4)-beta-D-GlcNAc)-L-asparaginyl-[protein] (N-glucan mannose isomer 5A1,2) + 4 beta-D-mannose</text>
        <dbReference type="Rhea" id="RHEA:56008"/>
        <dbReference type="Rhea" id="RHEA-COMP:14356"/>
        <dbReference type="Rhea" id="RHEA-COMP:14367"/>
        <dbReference type="ChEBI" id="CHEBI:15377"/>
        <dbReference type="ChEBI" id="CHEBI:28563"/>
        <dbReference type="ChEBI" id="CHEBI:59087"/>
        <dbReference type="ChEBI" id="CHEBI:139493"/>
        <dbReference type="EC" id="3.2.1.113"/>
    </reaction>
</comment>
<dbReference type="KEGG" id="ccp:CHC_T00008364001"/>
<sequence length="630" mass="70140">MRFIAKHSHRIALTSRQRLLRVLYLLFTRFSLFFIVLLFFAFALFFSLVPSPPPAALPHASSDIPFDPFQCGCHDADTCTTAEPVGSFSPPPVSRIIDPSLSVDERENENRRRAVRTAAMNAWDAYVAGAWGQDTLRPLTGDGLDTLGGMGASIVEALGTLYIMRLDSRYAKAREWVEKELHFDNVEGFVNVHEVTTRILGGLISAYQLTADLMFLQKAEDLGRRLSPAFSTLNGVPYPRCRLSAVRQQGFEHSPYKCEGTDTTQSQAGGLSLEFRALGFHSLRQEIRGIRCKAERAVHAVVEAGPLLLREQITSELMRARNVSGVKATGELVSLRYAERLLKSTSGLFGSLNPTSMESYYAYMVELWHGAVETVGAGPIVDKMNTFSTPAKGFYEYLTKAWRQGGGCEASLRYPLDASMRMLLQRAIYQSPTGDLHVRSFADGQNETDAVVEQAMCYLPAVFHLGVTHIGVSARQVEQWREVAEGITNSCINMYRHFPGMLGGESARYNGGVWITTGAYRLQSDLIDALFYMWRTTQDNMYRDEAWKTFINIDRECKVRSGAFTILEESTIGNITKGNNMPSDFMGSTLKMLYLIFSGHDVLSLDNWLFNRVGHPLLVTPGIGALSPCS</sequence>
<evidence type="ECO:0000256" key="10">
    <source>
        <dbReference type="PIRSR" id="PIRSR601382-3"/>
    </source>
</evidence>
<dbReference type="GO" id="GO:0016020">
    <property type="term" value="C:membrane"/>
    <property type="evidence" value="ECO:0007669"/>
    <property type="project" value="InterPro"/>
</dbReference>
<name>R7Q2I5_CHOCR</name>
<dbReference type="PANTHER" id="PTHR11742:SF55">
    <property type="entry name" value="ENDOPLASMIC RETICULUM MANNOSYL-OLIGOSACCHARIDE 1,2-ALPHA-MANNOSIDASE"/>
    <property type="match status" value="1"/>
</dbReference>
<dbReference type="Gene3D" id="1.50.10.10">
    <property type="match status" value="2"/>
</dbReference>
<dbReference type="AlphaFoldDB" id="R7Q2I5"/>
<evidence type="ECO:0000313" key="13">
    <source>
        <dbReference type="EMBL" id="CDF32088.1"/>
    </source>
</evidence>
<reference evidence="14" key="1">
    <citation type="journal article" date="2013" name="Proc. Natl. Acad. Sci. U.S.A.">
        <title>Genome structure and metabolic features in the red seaweed Chondrus crispus shed light on evolution of the Archaeplastida.</title>
        <authorList>
            <person name="Collen J."/>
            <person name="Porcel B."/>
            <person name="Carre W."/>
            <person name="Ball S.G."/>
            <person name="Chaparro C."/>
            <person name="Tonon T."/>
            <person name="Barbeyron T."/>
            <person name="Michel G."/>
            <person name="Noel B."/>
            <person name="Valentin K."/>
            <person name="Elias M."/>
            <person name="Artiguenave F."/>
            <person name="Arun A."/>
            <person name="Aury J.M."/>
            <person name="Barbosa-Neto J.F."/>
            <person name="Bothwell J.H."/>
            <person name="Bouget F.Y."/>
            <person name="Brillet L."/>
            <person name="Cabello-Hurtado F."/>
            <person name="Capella-Gutierrez S."/>
            <person name="Charrier B."/>
            <person name="Cladiere L."/>
            <person name="Cock J.M."/>
            <person name="Coelho S.M."/>
            <person name="Colleoni C."/>
            <person name="Czjzek M."/>
            <person name="Da Silva C."/>
            <person name="Delage L."/>
            <person name="Denoeud F."/>
            <person name="Deschamps P."/>
            <person name="Dittami S.M."/>
            <person name="Gabaldon T."/>
            <person name="Gachon C.M."/>
            <person name="Groisillier A."/>
            <person name="Herve C."/>
            <person name="Jabbari K."/>
            <person name="Katinka M."/>
            <person name="Kloareg B."/>
            <person name="Kowalczyk N."/>
            <person name="Labadie K."/>
            <person name="Leblanc C."/>
            <person name="Lopez P.J."/>
            <person name="McLachlan D.H."/>
            <person name="Meslet-Cladiere L."/>
            <person name="Moustafa A."/>
            <person name="Nehr Z."/>
            <person name="Nyvall Collen P."/>
            <person name="Panaud O."/>
            <person name="Partensky F."/>
            <person name="Poulain J."/>
            <person name="Rensing S.A."/>
            <person name="Rousvoal S."/>
            <person name="Samson G."/>
            <person name="Symeonidi A."/>
            <person name="Weissenbach J."/>
            <person name="Zambounis A."/>
            <person name="Wincker P."/>
            <person name="Boyen C."/>
        </authorList>
    </citation>
    <scope>NUCLEOTIDE SEQUENCE [LARGE SCALE GENOMIC DNA]</scope>
    <source>
        <strain evidence="14">cv. Stackhouse</strain>
    </source>
</reference>
<keyword evidence="5 11" id="KW-0378">Hydrolase</keyword>
<dbReference type="Pfam" id="PF01532">
    <property type="entry name" value="Glyco_hydro_47"/>
    <property type="match status" value="1"/>
</dbReference>
<dbReference type="RefSeq" id="XP_005711753.1">
    <property type="nucleotide sequence ID" value="XM_005711696.1"/>
</dbReference>
<dbReference type="InterPro" id="IPR036026">
    <property type="entry name" value="Seven-hairpin_glycosidases"/>
</dbReference>
<evidence type="ECO:0000256" key="2">
    <source>
        <dbReference type="ARBA" id="ARBA00004922"/>
    </source>
</evidence>
<dbReference type="InterPro" id="IPR001382">
    <property type="entry name" value="Glyco_hydro_47"/>
</dbReference>
<keyword evidence="12" id="KW-0472">Membrane</keyword>
<keyword evidence="11" id="KW-0326">Glycosidase</keyword>
<keyword evidence="12" id="KW-1133">Transmembrane helix</keyword>
<evidence type="ECO:0000256" key="4">
    <source>
        <dbReference type="ARBA" id="ARBA00022723"/>
    </source>
</evidence>
<evidence type="ECO:0000256" key="7">
    <source>
        <dbReference type="ARBA" id="ARBA00023157"/>
    </source>
</evidence>
<dbReference type="SUPFAM" id="SSF48225">
    <property type="entry name" value="Seven-hairpin glycosidases"/>
    <property type="match status" value="1"/>
</dbReference>
<dbReference type="PRINTS" id="PR00747">
    <property type="entry name" value="GLYHDRLASE47"/>
</dbReference>
<dbReference type="Proteomes" id="UP000012073">
    <property type="component" value="Unassembled WGS sequence"/>
</dbReference>
<feature type="disulfide bond" evidence="10">
    <location>
        <begin position="457"/>
        <end position="491"/>
    </location>
</feature>
<evidence type="ECO:0000256" key="6">
    <source>
        <dbReference type="ARBA" id="ARBA00022837"/>
    </source>
</evidence>
<organism evidence="13 14">
    <name type="scientific">Chondrus crispus</name>
    <name type="common">Carrageen Irish moss</name>
    <name type="synonym">Polymorpha crispa</name>
    <dbReference type="NCBI Taxonomy" id="2769"/>
    <lineage>
        <taxon>Eukaryota</taxon>
        <taxon>Rhodophyta</taxon>
        <taxon>Florideophyceae</taxon>
        <taxon>Rhodymeniophycidae</taxon>
        <taxon>Gigartinales</taxon>
        <taxon>Gigartinaceae</taxon>
        <taxon>Chondrus</taxon>
    </lineage>
</organism>
<dbReference type="InterPro" id="IPR050749">
    <property type="entry name" value="Glycosyl_Hydrolase_47"/>
</dbReference>
<feature type="transmembrane region" description="Helical" evidence="12">
    <location>
        <begin position="21"/>
        <end position="49"/>
    </location>
</feature>
<evidence type="ECO:0000313" key="14">
    <source>
        <dbReference type="Proteomes" id="UP000012073"/>
    </source>
</evidence>
<dbReference type="EC" id="3.2.1.-" evidence="11"/>
<evidence type="ECO:0000256" key="9">
    <source>
        <dbReference type="ARBA" id="ARBA00048605"/>
    </source>
</evidence>
<keyword evidence="12" id="KW-0812">Transmembrane</keyword>
<dbReference type="PhylomeDB" id="R7Q2I5"/>
<evidence type="ECO:0000256" key="12">
    <source>
        <dbReference type="SAM" id="Phobius"/>
    </source>
</evidence>